<dbReference type="AlphaFoldDB" id="A0A382QAE4"/>
<feature type="non-terminal residue" evidence="1">
    <location>
        <position position="27"/>
    </location>
</feature>
<accession>A0A382QAE4</accession>
<proteinExistence type="predicted"/>
<name>A0A382QAE4_9ZZZZ</name>
<reference evidence="1" key="1">
    <citation type="submission" date="2018-05" db="EMBL/GenBank/DDBJ databases">
        <authorList>
            <person name="Lanie J.A."/>
            <person name="Ng W.-L."/>
            <person name="Kazmierczak K.M."/>
            <person name="Andrzejewski T.M."/>
            <person name="Davidsen T.M."/>
            <person name="Wayne K.J."/>
            <person name="Tettelin H."/>
            <person name="Glass J.I."/>
            <person name="Rusch D."/>
            <person name="Podicherti R."/>
            <person name="Tsui H.-C.T."/>
            <person name="Winkler M.E."/>
        </authorList>
    </citation>
    <scope>NUCLEOTIDE SEQUENCE</scope>
</reference>
<sequence>MRPSSLHRFLQEFLDALDRDGSLSTST</sequence>
<gene>
    <name evidence="1" type="ORF">METZ01_LOCUS335383</name>
</gene>
<protein>
    <submittedName>
        <fullName evidence="1">Uncharacterized protein</fullName>
    </submittedName>
</protein>
<dbReference type="EMBL" id="UINC01113125">
    <property type="protein sequence ID" value="SVC82529.1"/>
    <property type="molecule type" value="Genomic_DNA"/>
</dbReference>
<evidence type="ECO:0000313" key="1">
    <source>
        <dbReference type="EMBL" id="SVC82529.1"/>
    </source>
</evidence>
<organism evidence="1">
    <name type="scientific">marine metagenome</name>
    <dbReference type="NCBI Taxonomy" id="408172"/>
    <lineage>
        <taxon>unclassified sequences</taxon>
        <taxon>metagenomes</taxon>
        <taxon>ecological metagenomes</taxon>
    </lineage>
</organism>